<comment type="caution">
    <text evidence="2">The sequence shown here is derived from an EMBL/GenBank/DDBJ whole genome shotgun (WGS) entry which is preliminary data.</text>
</comment>
<evidence type="ECO:0000313" key="3">
    <source>
        <dbReference type="Proteomes" id="UP000607653"/>
    </source>
</evidence>
<feature type="region of interest" description="Disordered" evidence="1">
    <location>
        <begin position="39"/>
        <end position="64"/>
    </location>
</feature>
<dbReference type="Proteomes" id="UP000607653">
    <property type="component" value="Unassembled WGS sequence"/>
</dbReference>
<accession>A0A822ZBE4</accession>
<reference evidence="2 3" key="1">
    <citation type="journal article" date="2020" name="Mol. Biol. Evol.">
        <title>Distinct Expression and Methylation Patterns for Genes with Different Fates following a Single Whole-Genome Duplication in Flowering Plants.</title>
        <authorList>
            <person name="Shi T."/>
            <person name="Rahmani R.S."/>
            <person name="Gugger P.F."/>
            <person name="Wang M."/>
            <person name="Li H."/>
            <person name="Zhang Y."/>
            <person name="Li Z."/>
            <person name="Wang Q."/>
            <person name="Van de Peer Y."/>
            <person name="Marchal K."/>
            <person name="Chen J."/>
        </authorList>
    </citation>
    <scope>NUCLEOTIDE SEQUENCE [LARGE SCALE GENOMIC DNA]</scope>
    <source>
        <tissue evidence="2">Leaf</tissue>
    </source>
</reference>
<dbReference type="AlphaFoldDB" id="A0A822ZBE4"/>
<organism evidence="2 3">
    <name type="scientific">Nelumbo nucifera</name>
    <name type="common">Sacred lotus</name>
    <dbReference type="NCBI Taxonomy" id="4432"/>
    <lineage>
        <taxon>Eukaryota</taxon>
        <taxon>Viridiplantae</taxon>
        <taxon>Streptophyta</taxon>
        <taxon>Embryophyta</taxon>
        <taxon>Tracheophyta</taxon>
        <taxon>Spermatophyta</taxon>
        <taxon>Magnoliopsida</taxon>
        <taxon>Proteales</taxon>
        <taxon>Nelumbonaceae</taxon>
        <taxon>Nelumbo</taxon>
    </lineage>
</organism>
<gene>
    <name evidence="2" type="ORF">HUJ06_014679</name>
</gene>
<dbReference type="EMBL" id="DUZY01000005">
    <property type="protein sequence ID" value="DAD40356.1"/>
    <property type="molecule type" value="Genomic_DNA"/>
</dbReference>
<sequence length="86" mass="10010">MGKDHGDWRKTKRGDKHLIEVSDPTTHTLRCTEAMADSSSATLDSWKTDRERGKRKRETKRAISHERIGKKGKKNWITFPNWFLGT</sequence>
<proteinExistence type="predicted"/>
<name>A0A822ZBE4_NELNU</name>
<keyword evidence="3" id="KW-1185">Reference proteome</keyword>
<evidence type="ECO:0000313" key="2">
    <source>
        <dbReference type="EMBL" id="DAD40356.1"/>
    </source>
</evidence>
<evidence type="ECO:0000256" key="1">
    <source>
        <dbReference type="SAM" id="MobiDB-lite"/>
    </source>
</evidence>
<protein>
    <submittedName>
        <fullName evidence="2">Uncharacterized protein</fullName>
    </submittedName>
</protein>